<reference evidence="3" key="1">
    <citation type="journal article" date="2012" name="Science">
        <title>The Paleozoic origin of enzymatic lignin decomposition reconstructed from 31 fungal genomes.</title>
        <authorList>
            <person name="Floudas D."/>
            <person name="Binder M."/>
            <person name="Riley R."/>
            <person name="Barry K."/>
            <person name="Blanchette R.A."/>
            <person name="Henrissat B."/>
            <person name="Martinez A.T."/>
            <person name="Otillar R."/>
            <person name="Spatafora J.W."/>
            <person name="Yadav J.S."/>
            <person name="Aerts A."/>
            <person name="Benoit I."/>
            <person name="Boyd A."/>
            <person name="Carlson A."/>
            <person name="Copeland A."/>
            <person name="Coutinho P.M."/>
            <person name="de Vries R.P."/>
            <person name="Ferreira P."/>
            <person name="Findley K."/>
            <person name="Foster B."/>
            <person name="Gaskell J."/>
            <person name="Glotzer D."/>
            <person name="Gorecki P."/>
            <person name="Heitman J."/>
            <person name="Hesse C."/>
            <person name="Hori C."/>
            <person name="Igarashi K."/>
            <person name="Jurgens J.A."/>
            <person name="Kallen N."/>
            <person name="Kersten P."/>
            <person name="Kohler A."/>
            <person name="Kuees U."/>
            <person name="Kumar T.K.A."/>
            <person name="Kuo A."/>
            <person name="LaButti K."/>
            <person name="Larrondo L.F."/>
            <person name="Lindquist E."/>
            <person name="Ling A."/>
            <person name="Lombard V."/>
            <person name="Lucas S."/>
            <person name="Lundell T."/>
            <person name="Martin R."/>
            <person name="McLaughlin D.J."/>
            <person name="Morgenstern I."/>
            <person name="Morin E."/>
            <person name="Murat C."/>
            <person name="Nagy L.G."/>
            <person name="Nolan M."/>
            <person name="Ohm R.A."/>
            <person name="Patyshakuliyeva A."/>
            <person name="Rokas A."/>
            <person name="Ruiz-Duenas F.J."/>
            <person name="Sabat G."/>
            <person name="Salamov A."/>
            <person name="Samejima M."/>
            <person name="Schmutz J."/>
            <person name="Slot J.C."/>
            <person name="St John F."/>
            <person name="Stenlid J."/>
            <person name="Sun H."/>
            <person name="Sun S."/>
            <person name="Syed K."/>
            <person name="Tsang A."/>
            <person name="Wiebenga A."/>
            <person name="Young D."/>
            <person name="Pisabarro A."/>
            <person name="Eastwood D.C."/>
            <person name="Martin F."/>
            <person name="Cullen D."/>
            <person name="Grigoriev I.V."/>
            <person name="Hibbett D.S."/>
        </authorList>
    </citation>
    <scope>NUCLEOTIDE SEQUENCE [LARGE SCALE GENOMIC DNA]</scope>
    <source>
        <strain evidence="3">FP-91666</strain>
    </source>
</reference>
<proteinExistence type="predicted"/>
<dbReference type="AlphaFoldDB" id="R7RY98"/>
<organism evidence="2 3">
    <name type="scientific">Stereum hirsutum (strain FP-91666)</name>
    <name type="common">White-rot fungus</name>
    <dbReference type="NCBI Taxonomy" id="721885"/>
    <lineage>
        <taxon>Eukaryota</taxon>
        <taxon>Fungi</taxon>
        <taxon>Dikarya</taxon>
        <taxon>Basidiomycota</taxon>
        <taxon>Agaricomycotina</taxon>
        <taxon>Agaricomycetes</taxon>
        <taxon>Russulales</taxon>
        <taxon>Stereaceae</taxon>
        <taxon>Stereum</taxon>
    </lineage>
</organism>
<keyword evidence="3" id="KW-1185">Reference proteome</keyword>
<evidence type="ECO:0000256" key="1">
    <source>
        <dbReference type="SAM" id="MobiDB-lite"/>
    </source>
</evidence>
<protein>
    <submittedName>
        <fullName evidence="2">Uncharacterized protein</fullName>
    </submittedName>
</protein>
<evidence type="ECO:0000313" key="3">
    <source>
        <dbReference type="Proteomes" id="UP000053927"/>
    </source>
</evidence>
<feature type="compositionally biased region" description="Basic and acidic residues" evidence="1">
    <location>
        <begin position="25"/>
        <end position="37"/>
    </location>
</feature>
<dbReference type="RefSeq" id="XP_007311101.1">
    <property type="nucleotide sequence ID" value="XM_007311039.1"/>
</dbReference>
<dbReference type="Proteomes" id="UP000053927">
    <property type="component" value="Unassembled WGS sequence"/>
</dbReference>
<feature type="region of interest" description="Disordered" evidence="1">
    <location>
        <begin position="25"/>
        <end position="54"/>
    </location>
</feature>
<accession>R7RY98</accession>
<sequence>MYVAIGRAGPRGICVMMTTVDEDGVKDAKADSDKDEASEVVEEKDDSDEQVKLDQEAKDRYDGREFLCWPSKLVKNRRSSESAKIIYNEHAIGKDFLWNDPINCLRKARRYHAGRTSPLSQNRSAVSVADFLIASVFRGPEFIMGQPCLFCLSIDTFFRFE</sequence>
<dbReference type="KEGG" id="shs:STEHIDRAFT_116266"/>
<evidence type="ECO:0000313" key="2">
    <source>
        <dbReference type="EMBL" id="EIM79783.1"/>
    </source>
</evidence>
<feature type="compositionally biased region" description="Acidic residues" evidence="1">
    <location>
        <begin position="38"/>
        <end position="48"/>
    </location>
</feature>
<dbReference type="EMBL" id="JH687401">
    <property type="protein sequence ID" value="EIM79783.1"/>
    <property type="molecule type" value="Genomic_DNA"/>
</dbReference>
<name>R7RY98_STEHR</name>
<dbReference type="GeneID" id="18795881"/>
<gene>
    <name evidence="2" type="ORF">STEHIDRAFT_116266</name>
</gene>